<accession>A0A2I2FMJ2</accession>
<dbReference type="AlphaFoldDB" id="A0A2I2FMJ2"/>
<keyword evidence="2" id="KW-1185">Reference proteome</keyword>
<dbReference type="SUPFAM" id="SSF50494">
    <property type="entry name" value="Trypsin-like serine proteases"/>
    <property type="match status" value="1"/>
</dbReference>
<reference evidence="1 2" key="1">
    <citation type="submission" date="2017-12" db="EMBL/GenBank/DDBJ databases">
        <authorList>
            <consortium name="DOE Joint Genome Institute"/>
            <person name="Haridas S."/>
            <person name="Kjaerbolling I."/>
            <person name="Vesth T.C."/>
            <person name="Frisvad J.C."/>
            <person name="Nybo J.L."/>
            <person name="Theobald S."/>
            <person name="Kuo A."/>
            <person name="Bowyer P."/>
            <person name="Matsuda Y."/>
            <person name="Mondo S."/>
            <person name="Lyhne E.K."/>
            <person name="Kogle M.E."/>
            <person name="Clum A."/>
            <person name="Lipzen A."/>
            <person name="Salamov A."/>
            <person name="Ngan C.Y."/>
            <person name="Daum C."/>
            <person name="Chiniquy J."/>
            <person name="Barry K."/>
            <person name="LaButti K."/>
            <person name="Simmons B.A."/>
            <person name="Magnuson J.K."/>
            <person name="Mortensen U.H."/>
            <person name="Larsen T.O."/>
            <person name="Grigoriev I.V."/>
            <person name="Baker S.E."/>
            <person name="Andersen M.R."/>
            <person name="Nordberg H.P."/>
            <person name="Cantor M.N."/>
            <person name="Hua S.X."/>
        </authorList>
    </citation>
    <scope>NUCLEOTIDE SEQUENCE [LARGE SCALE GENOMIC DNA]</scope>
    <source>
        <strain evidence="1 2">CBS 102.13</strain>
    </source>
</reference>
<evidence type="ECO:0000313" key="2">
    <source>
        <dbReference type="Proteomes" id="UP000234585"/>
    </source>
</evidence>
<dbReference type="GeneID" id="36527847"/>
<name>A0A2I2FMJ2_ASPCN</name>
<dbReference type="OrthoDB" id="5361958at2759"/>
<dbReference type="EMBL" id="KZ559119">
    <property type="protein sequence ID" value="PLB41835.1"/>
    <property type="molecule type" value="Genomic_DNA"/>
</dbReference>
<proteinExistence type="predicted"/>
<dbReference type="RefSeq" id="XP_024675847.1">
    <property type="nucleotide sequence ID" value="XM_024820687.1"/>
</dbReference>
<organism evidence="1 2">
    <name type="scientific">Aspergillus candidus</name>
    <dbReference type="NCBI Taxonomy" id="41067"/>
    <lineage>
        <taxon>Eukaryota</taxon>
        <taxon>Fungi</taxon>
        <taxon>Dikarya</taxon>
        <taxon>Ascomycota</taxon>
        <taxon>Pezizomycotina</taxon>
        <taxon>Eurotiomycetes</taxon>
        <taxon>Eurotiomycetidae</taxon>
        <taxon>Eurotiales</taxon>
        <taxon>Aspergillaceae</taxon>
        <taxon>Aspergillus</taxon>
        <taxon>Aspergillus subgen. Circumdati</taxon>
    </lineage>
</organism>
<gene>
    <name evidence="1" type="ORF">BDW47DRAFT_98645</name>
</gene>
<dbReference type="InterPro" id="IPR009003">
    <property type="entry name" value="Peptidase_S1_PA"/>
</dbReference>
<protein>
    <submittedName>
        <fullName evidence="1">Uncharacterized protein</fullName>
    </submittedName>
</protein>
<dbReference type="Proteomes" id="UP000234585">
    <property type="component" value="Unassembled WGS sequence"/>
</dbReference>
<sequence>MPFWEMAEQARERLIDPLDAVQDTTNYLESDAKTMCPGVRVESGPVSRHGEFWTATMASSAGVLLRSVHEGPRLTVSNHGFLGTDEVYHPSSQAAGLCIGQITERFEHLDIALVRLSPSSSFTNSEYFQAQTPTRLLRSNQVLENVWCSLDGMATGLVFLRLVGVRMRRAQRPPGVVIPFAEFLVENIMEFIGPAGGRVRDGVCGAPIVVDDGQDGGVVGFFQLGAQDSDWALSPCLDELLDRDWVLV</sequence>
<dbReference type="STRING" id="41067.A0A2I2FMJ2"/>
<evidence type="ECO:0000313" key="1">
    <source>
        <dbReference type="EMBL" id="PLB41835.1"/>
    </source>
</evidence>